<keyword evidence="1" id="KW-1133">Transmembrane helix</keyword>
<dbReference type="GO" id="GO:0016020">
    <property type="term" value="C:membrane"/>
    <property type="evidence" value="ECO:0007669"/>
    <property type="project" value="TreeGrafter"/>
</dbReference>
<gene>
    <name evidence="3" type="ORF">HMPREF0661_06440</name>
</gene>
<keyword evidence="3" id="KW-0012">Acyltransferase</keyword>
<reference evidence="3 4" key="1">
    <citation type="submission" date="2014-07" db="EMBL/GenBank/DDBJ databases">
        <authorList>
            <person name="McCorrison J."/>
            <person name="Sanka R."/>
            <person name="Torralba M."/>
            <person name="Gillis M."/>
            <person name="Haft D.H."/>
            <person name="Methe B."/>
            <person name="Sutton G."/>
            <person name="Nelson K.E."/>
        </authorList>
    </citation>
    <scope>NUCLEOTIDE SEQUENCE [LARGE SCALE GENOMIC DNA]</scope>
    <source>
        <strain evidence="3 4">DNF00666</strain>
    </source>
</reference>
<evidence type="ECO:0000313" key="3">
    <source>
        <dbReference type="EMBL" id="KGF48833.1"/>
    </source>
</evidence>
<feature type="transmembrane region" description="Helical" evidence="1">
    <location>
        <begin position="312"/>
        <end position="333"/>
    </location>
</feature>
<feature type="transmembrane region" description="Helical" evidence="1">
    <location>
        <begin position="216"/>
        <end position="237"/>
    </location>
</feature>
<dbReference type="PANTHER" id="PTHR23028">
    <property type="entry name" value="ACETYLTRANSFERASE"/>
    <property type="match status" value="1"/>
</dbReference>
<keyword evidence="1" id="KW-0472">Membrane</keyword>
<dbReference type="InterPro" id="IPR002656">
    <property type="entry name" value="Acyl_transf_3_dom"/>
</dbReference>
<dbReference type="Proteomes" id="UP000029578">
    <property type="component" value="Unassembled WGS sequence"/>
</dbReference>
<feature type="transmembrane region" description="Helical" evidence="1">
    <location>
        <begin position="249"/>
        <end position="268"/>
    </location>
</feature>
<feature type="transmembrane region" description="Helical" evidence="1">
    <location>
        <begin position="183"/>
        <end position="204"/>
    </location>
</feature>
<feature type="transmembrane region" description="Helical" evidence="1">
    <location>
        <begin position="133"/>
        <end position="152"/>
    </location>
</feature>
<feature type="transmembrane region" description="Helical" evidence="1">
    <location>
        <begin position="45"/>
        <end position="66"/>
    </location>
</feature>
<feature type="domain" description="Acyltransferase 3" evidence="2">
    <location>
        <begin position="20"/>
        <end position="325"/>
    </location>
</feature>
<evidence type="ECO:0000259" key="2">
    <source>
        <dbReference type="Pfam" id="PF01757"/>
    </source>
</evidence>
<dbReference type="Pfam" id="PF01757">
    <property type="entry name" value="Acyl_transf_3"/>
    <property type="match status" value="1"/>
</dbReference>
<feature type="transmembrane region" description="Helical" evidence="1">
    <location>
        <begin position="78"/>
        <end position="95"/>
    </location>
</feature>
<protein>
    <submittedName>
        <fullName evidence="3">Acyltransferase</fullName>
    </submittedName>
</protein>
<dbReference type="AlphaFoldDB" id="A0A096AP59"/>
<keyword evidence="3" id="KW-0808">Transferase</keyword>
<dbReference type="GO" id="GO:0016747">
    <property type="term" value="F:acyltransferase activity, transferring groups other than amino-acyl groups"/>
    <property type="evidence" value="ECO:0007669"/>
    <property type="project" value="InterPro"/>
</dbReference>
<organism evidence="3 4">
    <name type="scientific">Prevotella melaninogenica DNF00666</name>
    <dbReference type="NCBI Taxonomy" id="1401073"/>
    <lineage>
        <taxon>Bacteria</taxon>
        <taxon>Pseudomonadati</taxon>
        <taxon>Bacteroidota</taxon>
        <taxon>Bacteroidia</taxon>
        <taxon>Bacteroidales</taxon>
        <taxon>Prevotellaceae</taxon>
        <taxon>Prevotella</taxon>
    </lineage>
</organism>
<dbReference type="PANTHER" id="PTHR23028:SF53">
    <property type="entry name" value="ACYL_TRANSF_3 DOMAIN-CONTAINING PROTEIN"/>
    <property type="match status" value="1"/>
</dbReference>
<name>A0A096AP59_9BACT</name>
<proteinExistence type="predicted"/>
<dbReference type="EMBL" id="JRNS01000334">
    <property type="protein sequence ID" value="KGF48833.1"/>
    <property type="molecule type" value="Genomic_DNA"/>
</dbReference>
<dbReference type="InterPro" id="IPR050879">
    <property type="entry name" value="Acyltransferase_3"/>
</dbReference>
<evidence type="ECO:0000313" key="4">
    <source>
        <dbReference type="Proteomes" id="UP000029578"/>
    </source>
</evidence>
<feature type="transmembrane region" description="Helical" evidence="1">
    <location>
        <begin position="280"/>
        <end position="300"/>
    </location>
</feature>
<evidence type="ECO:0000256" key="1">
    <source>
        <dbReference type="SAM" id="Phobius"/>
    </source>
</evidence>
<sequence length="341" mass="40168">MKIRSIELADISRYRGELMGLAIIFVILFHVGLPREDAFFGVKRMGNIGVDLFLFLSGMGLWFSWTKHPSLRKFYLRRFLRVYPTWLFMACLYYIPDFLNVNITGHSGHSMNIIDLIGDITINWDFWIHNELTFWYIPAIMVFYLVSPFYMMLITKNPIYRWTPIIMIMWCVVVEYITPLHEAVGHLEIFWSRAPIFFIGINIAEAVKRKEIVGGSAIWMIVITFIIALSSCLFLEQEKHGQFPLFLERMLYIPLTFTSIILFNQVLCHTPKYVNKILKVFGVLSLELYLIHSHFVLDYLEQTDWSYWHKFALTIVISLIFAWLLQTVIKGIITPIENRIK</sequence>
<dbReference type="RefSeq" id="WP_036864689.1">
    <property type="nucleotide sequence ID" value="NZ_JRNS01000334.1"/>
</dbReference>
<accession>A0A096AP59</accession>
<keyword evidence="1" id="KW-0812">Transmembrane</keyword>
<dbReference type="GO" id="GO:0000271">
    <property type="term" value="P:polysaccharide biosynthetic process"/>
    <property type="evidence" value="ECO:0007669"/>
    <property type="project" value="TreeGrafter"/>
</dbReference>
<feature type="transmembrane region" description="Helical" evidence="1">
    <location>
        <begin position="159"/>
        <end position="177"/>
    </location>
</feature>
<comment type="caution">
    <text evidence="3">The sequence shown here is derived from an EMBL/GenBank/DDBJ whole genome shotgun (WGS) entry which is preliminary data.</text>
</comment>
<feature type="transmembrane region" description="Helical" evidence="1">
    <location>
        <begin position="12"/>
        <end position="33"/>
    </location>
</feature>